<evidence type="ECO:0008006" key="4">
    <source>
        <dbReference type="Google" id="ProtNLM"/>
    </source>
</evidence>
<gene>
    <name evidence="2" type="ORF">D6C83_08983</name>
</gene>
<proteinExistence type="predicted"/>
<feature type="compositionally biased region" description="Acidic residues" evidence="1">
    <location>
        <begin position="155"/>
        <end position="165"/>
    </location>
</feature>
<comment type="caution">
    <text evidence="2">The sequence shown here is derived from an EMBL/GenBank/DDBJ whole genome shotgun (WGS) entry which is preliminary data.</text>
</comment>
<dbReference type="EMBL" id="QZBU01005095">
    <property type="protein sequence ID" value="TIA01712.1"/>
    <property type="molecule type" value="Genomic_DNA"/>
</dbReference>
<feature type="compositionally biased region" description="Polar residues" evidence="1">
    <location>
        <begin position="170"/>
        <end position="188"/>
    </location>
</feature>
<evidence type="ECO:0000313" key="2">
    <source>
        <dbReference type="EMBL" id="TIA01712.1"/>
    </source>
</evidence>
<accession>A0A4S9ZAN4</accession>
<feature type="region of interest" description="Disordered" evidence="1">
    <location>
        <begin position="240"/>
        <end position="302"/>
    </location>
</feature>
<dbReference type="Proteomes" id="UP000304947">
    <property type="component" value="Unassembled WGS sequence"/>
</dbReference>
<dbReference type="AlphaFoldDB" id="A0A4S9ZAN4"/>
<reference evidence="2 3" key="1">
    <citation type="submission" date="2018-10" db="EMBL/GenBank/DDBJ databases">
        <title>Fifty Aureobasidium pullulans genomes reveal a recombining polyextremotolerant generalist.</title>
        <authorList>
            <person name="Gostincar C."/>
            <person name="Turk M."/>
            <person name="Zajc J."/>
            <person name="Gunde-Cimerman N."/>
        </authorList>
    </citation>
    <scope>NUCLEOTIDE SEQUENCE [LARGE SCALE GENOMIC DNA]</scope>
    <source>
        <strain evidence="2 3">EXF-3380</strain>
    </source>
</reference>
<organism evidence="2 3">
    <name type="scientific">Aureobasidium pullulans</name>
    <name type="common">Black yeast</name>
    <name type="synonym">Pullularia pullulans</name>
    <dbReference type="NCBI Taxonomy" id="5580"/>
    <lineage>
        <taxon>Eukaryota</taxon>
        <taxon>Fungi</taxon>
        <taxon>Dikarya</taxon>
        <taxon>Ascomycota</taxon>
        <taxon>Pezizomycotina</taxon>
        <taxon>Dothideomycetes</taxon>
        <taxon>Dothideomycetidae</taxon>
        <taxon>Dothideales</taxon>
        <taxon>Saccotheciaceae</taxon>
        <taxon>Aureobasidium</taxon>
    </lineage>
</organism>
<feature type="region of interest" description="Disordered" evidence="1">
    <location>
        <begin position="150"/>
        <end position="188"/>
    </location>
</feature>
<evidence type="ECO:0000256" key="1">
    <source>
        <dbReference type="SAM" id="MobiDB-lite"/>
    </source>
</evidence>
<evidence type="ECO:0000313" key="3">
    <source>
        <dbReference type="Proteomes" id="UP000304947"/>
    </source>
</evidence>
<sequence>MQSRLVSNHSDGAVVFPVLATADNWNFHTAVLLGSARASTFYKTKSSILDLSTSVNTPAADSPTMPTTIKLTDRQTELLRAFFEYDGTVKMKWGRLAEGIGMERNAAKVQFGHLLGKMKAAVAAPGGYGHRTAAATAAAAPLVTTPTAARMEEHEDKDEEQEDEGLDKPANTTTVPTPESTALTPVQFDESTTTKYNKTCQACTKLQVHCEKTTGSKICKRCHEKDITCELTPRKEYSSVNRPKRKATTTNAVDATDPVVSAPSPPTKKLKTAAPEATINDVAPRSRRYRTVGNEVSDDPDA</sequence>
<name>A0A4S9ZAN4_AURPU</name>
<protein>
    <recommendedName>
        <fullName evidence="4">Zn(2)-C6 fungal-type domain-containing protein</fullName>
    </recommendedName>
</protein>